<dbReference type="Pfam" id="PF00356">
    <property type="entry name" value="LacI"/>
    <property type="match status" value="1"/>
</dbReference>
<dbReference type="CDD" id="cd06267">
    <property type="entry name" value="PBP1_LacI_sugar_binding-like"/>
    <property type="match status" value="1"/>
</dbReference>
<dbReference type="InterPro" id="IPR028082">
    <property type="entry name" value="Peripla_BP_I"/>
</dbReference>
<dbReference type="Gene3D" id="3.40.50.2300">
    <property type="match status" value="2"/>
</dbReference>
<dbReference type="GO" id="GO:0003677">
    <property type="term" value="F:DNA binding"/>
    <property type="evidence" value="ECO:0007669"/>
    <property type="project" value="UniProtKB-KW"/>
</dbReference>
<evidence type="ECO:0000256" key="2">
    <source>
        <dbReference type="ARBA" id="ARBA00023125"/>
    </source>
</evidence>
<gene>
    <name evidence="5" type="ORF">JJN12_09575</name>
</gene>
<dbReference type="Gene3D" id="1.10.260.40">
    <property type="entry name" value="lambda repressor-like DNA-binding domains"/>
    <property type="match status" value="1"/>
</dbReference>
<accession>A0ABS1J2A5</accession>
<evidence type="ECO:0000256" key="1">
    <source>
        <dbReference type="ARBA" id="ARBA00023015"/>
    </source>
</evidence>
<dbReference type="InterPro" id="IPR046335">
    <property type="entry name" value="LacI/GalR-like_sensor"/>
</dbReference>
<dbReference type="PROSITE" id="PS50932">
    <property type="entry name" value="HTH_LACI_2"/>
    <property type="match status" value="1"/>
</dbReference>
<name>A0ABS1J2A5_9FIRM</name>
<reference evidence="5 6" key="1">
    <citation type="submission" date="2021-01" db="EMBL/GenBank/DDBJ databases">
        <title>Isolation and description of Catonella massiliensis sp. nov., a novel Catonella species, isolated from a stable periodontitis subject.</title>
        <authorList>
            <person name="Antezack A."/>
            <person name="Boxberger M."/>
            <person name="La Scola B."/>
            <person name="Monnet-Corti V."/>
        </authorList>
    </citation>
    <scope>NUCLEOTIDE SEQUENCE [LARGE SCALE GENOMIC DNA]</scope>
    <source>
        <strain evidence="5 6">Marseille-Q4567</strain>
    </source>
</reference>
<evidence type="ECO:0000313" key="6">
    <source>
        <dbReference type="Proteomes" id="UP000604730"/>
    </source>
</evidence>
<dbReference type="SMART" id="SM00354">
    <property type="entry name" value="HTH_LACI"/>
    <property type="match status" value="1"/>
</dbReference>
<dbReference type="EMBL" id="JAEPRJ010000001">
    <property type="protein sequence ID" value="MBK5898019.1"/>
    <property type="molecule type" value="Genomic_DNA"/>
</dbReference>
<dbReference type="InterPro" id="IPR010982">
    <property type="entry name" value="Lambda_DNA-bd_dom_sf"/>
</dbReference>
<sequence>MVTIKDIAKELGVSQGTVSKGLNNAPDVSETLKQKIVNTAIAMGYKSIKLKHAGSGKKLCIFMENMDYESSGQFGYDIVSGFRQEAVKEGFDVALLPITPAFQSNEPYDSFMFRNGFTGSFCVGFALEDPWLKEFKTTTIPTVLFDNYVSKNPNTCYVGTDSAEIMELIVSHLYRLGHRKIAFLNGSKNSLITEQRMEGFYNSMNKRKLTVDDDLAIYAYFVARVAEDHIDSFLNKGATAIICGNDVIASGVYTELMGRGLSVPGDISVVGIDDIPLASLLSPPLTTVRQERELLGRSGFFALNSILTHNMAISRNLLRPELIQRESTSYAKEGVHLAVIEG</sequence>
<dbReference type="PANTHER" id="PTHR30146:SF109">
    <property type="entry name" value="HTH-TYPE TRANSCRIPTIONAL REGULATOR GALS"/>
    <property type="match status" value="1"/>
</dbReference>
<dbReference type="InterPro" id="IPR000843">
    <property type="entry name" value="HTH_LacI"/>
</dbReference>
<keyword evidence="2 5" id="KW-0238">DNA-binding</keyword>
<dbReference type="PANTHER" id="PTHR30146">
    <property type="entry name" value="LACI-RELATED TRANSCRIPTIONAL REPRESSOR"/>
    <property type="match status" value="1"/>
</dbReference>
<organism evidence="5 6">
    <name type="scientific">Catonella massiliensis</name>
    <dbReference type="NCBI Taxonomy" id="2799636"/>
    <lineage>
        <taxon>Bacteria</taxon>
        <taxon>Bacillati</taxon>
        <taxon>Bacillota</taxon>
        <taxon>Clostridia</taxon>
        <taxon>Lachnospirales</taxon>
        <taxon>Lachnospiraceae</taxon>
        <taxon>Catonella</taxon>
    </lineage>
</organism>
<proteinExistence type="predicted"/>
<dbReference type="Proteomes" id="UP000604730">
    <property type="component" value="Unassembled WGS sequence"/>
</dbReference>
<dbReference type="RefSeq" id="WP_208429467.1">
    <property type="nucleotide sequence ID" value="NZ_JAEPRJ010000001.1"/>
</dbReference>
<protein>
    <submittedName>
        <fullName evidence="5">LacI family DNA-binding transcriptional regulator</fullName>
    </submittedName>
</protein>
<dbReference type="SUPFAM" id="SSF53822">
    <property type="entry name" value="Periplasmic binding protein-like I"/>
    <property type="match status" value="1"/>
</dbReference>
<dbReference type="CDD" id="cd01392">
    <property type="entry name" value="HTH_LacI"/>
    <property type="match status" value="1"/>
</dbReference>
<keyword evidence="1" id="KW-0805">Transcription regulation</keyword>
<evidence type="ECO:0000256" key="3">
    <source>
        <dbReference type="ARBA" id="ARBA00023163"/>
    </source>
</evidence>
<keyword evidence="3" id="KW-0804">Transcription</keyword>
<feature type="domain" description="HTH lacI-type" evidence="4">
    <location>
        <begin position="2"/>
        <end position="46"/>
    </location>
</feature>
<comment type="caution">
    <text evidence="5">The sequence shown here is derived from an EMBL/GenBank/DDBJ whole genome shotgun (WGS) entry which is preliminary data.</text>
</comment>
<keyword evidence="6" id="KW-1185">Reference proteome</keyword>
<evidence type="ECO:0000259" key="4">
    <source>
        <dbReference type="PROSITE" id="PS50932"/>
    </source>
</evidence>
<dbReference type="Pfam" id="PF13377">
    <property type="entry name" value="Peripla_BP_3"/>
    <property type="match status" value="1"/>
</dbReference>
<dbReference type="SUPFAM" id="SSF47413">
    <property type="entry name" value="lambda repressor-like DNA-binding domains"/>
    <property type="match status" value="1"/>
</dbReference>
<evidence type="ECO:0000313" key="5">
    <source>
        <dbReference type="EMBL" id="MBK5898019.1"/>
    </source>
</evidence>